<accession>A0A4S8L0Y2</accession>
<dbReference type="Proteomes" id="UP000297245">
    <property type="component" value="Unassembled WGS sequence"/>
</dbReference>
<feature type="signal peptide" evidence="1">
    <location>
        <begin position="1"/>
        <end position="26"/>
    </location>
</feature>
<sequence>MLFTLLRTTLLIFSSTLFTGVDVVNANPIKSLSGILAHRNVSIALYPSQQDVISRVQVSLNDLQSRVNEVIPQIETVIARPAQPGDNRGNSDLQEDLEDLIDDLAKYIQDTVNDVQSIINDNTGISCSLFGMNQICNQVAQQLNEIIQSIITPFAPFLNPNGNSGNQLNNYTFNSIIKKQAGQSQTLTPGQIQTILNPLNNPISGLLEAVFGLLDGVLFIIDNLVQSLLCVLNQLTWDFVLTTLQL</sequence>
<organism evidence="2 3">
    <name type="scientific">Dendrothele bispora (strain CBS 962.96)</name>
    <dbReference type="NCBI Taxonomy" id="1314807"/>
    <lineage>
        <taxon>Eukaryota</taxon>
        <taxon>Fungi</taxon>
        <taxon>Dikarya</taxon>
        <taxon>Basidiomycota</taxon>
        <taxon>Agaricomycotina</taxon>
        <taxon>Agaricomycetes</taxon>
        <taxon>Agaricomycetidae</taxon>
        <taxon>Agaricales</taxon>
        <taxon>Agaricales incertae sedis</taxon>
        <taxon>Dendrothele</taxon>
    </lineage>
</organism>
<keyword evidence="1" id="KW-0732">Signal</keyword>
<dbReference type="EMBL" id="ML179760">
    <property type="protein sequence ID" value="THU82062.1"/>
    <property type="molecule type" value="Genomic_DNA"/>
</dbReference>
<proteinExistence type="predicted"/>
<evidence type="ECO:0000313" key="3">
    <source>
        <dbReference type="Proteomes" id="UP000297245"/>
    </source>
</evidence>
<evidence type="ECO:0000256" key="1">
    <source>
        <dbReference type="SAM" id="SignalP"/>
    </source>
</evidence>
<reference evidence="2 3" key="1">
    <citation type="journal article" date="2019" name="Nat. Ecol. Evol.">
        <title>Megaphylogeny resolves global patterns of mushroom evolution.</title>
        <authorList>
            <person name="Varga T."/>
            <person name="Krizsan K."/>
            <person name="Foldi C."/>
            <person name="Dima B."/>
            <person name="Sanchez-Garcia M."/>
            <person name="Sanchez-Ramirez S."/>
            <person name="Szollosi G.J."/>
            <person name="Szarkandi J.G."/>
            <person name="Papp V."/>
            <person name="Albert L."/>
            <person name="Andreopoulos W."/>
            <person name="Angelini C."/>
            <person name="Antonin V."/>
            <person name="Barry K.W."/>
            <person name="Bougher N.L."/>
            <person name="Buchanan P."/>
            <person name="Buyck B."/>
            <person name="Bense V."/>
            <person name="Catcheside P."/>
            <person name="Chovatia M."/>
            <person name="Cooper J."/>
            <person name="Damon W."/>
            <person name="Desjardin D."/>
            <person name="Finy P."/>
            <person name="Geml J."/>
            <person name="Haridas S."/>
            <person name="Hughes K."/>
            <person name="Justo A."/>
            <person name="Karasinski D."/>
            <person name="Kautmanova I."/>
            <person name="Kiss B."/>
            <person name="Kocsube S."/>
            <person name="Kotiranta H."/>
            <person name="LaButti K.M."/>
            <person name="Lechner B.E."/>
            <person name="Liimatainen K."/>
            <person name="Lipzen A."/>
            <person name="Lukacs Z."/>
            <person name="Mihaltcheva S."/>
            <person name="Morgado L.N."/>
            <person name="Niskanen T."/>
            <person name="Noordeloos M.E."/>
            <person name="Ohm R.A."/>
            <person name="Ortiz-Santana B."/>
            <person name="Ovrebo C."/>
            <person name="Racz N."/>
            <person name="Riley R."/>
            <person name="Savchenko A."/>
            <person name="Shiryaev A."/>
            <person name="Soop K."/>
            <person name="Spirin V."/>
            <person name="Szebenyi C."/>
            <person name="Tomsovsky M."/>
            <person name="Tulloss R.E."/>
            <person name="Uehling J."/>
            <person name="Grigoriev I.V."/>
            <person name="Vagvolgyi C."/>
            <person name="Papp T."/>
            <person name="Martin F.M."/>
            <person name="Miettinen O."/>
            <person name="Hibbett D.S."/>
            <person name="Nagy L.G."/>
        </authorList>
    </citation>
    <scope>NUCLEOTIDE SEQUENCE [LARGE SCALE GENOMIC DNA]</scope>
    <source>
        <strain evidence="2 3">CBS 962.96</strain>
    </source>
</reference>
<feature type="chain" id="PRO_5020792896" evidence="1">
    <location>
        <begin position="27"/>
        <end position="246"/>
    </location>
</feature>
<keyword evidence="3" id="KW-1185">Reference proteome</keyword>
<dbReference type="AlphaFoldDB" id="A0A4S8L0Y2"/>
<evidence type="ECO:0000313" key="2">
    <source>
        <dbReference type="EMBL" id="THU82062.1"/>
    </source>
</evidence>
<gene>
    <name evidence="2" type="ORF">K435DRAFT_463098</name>
</gene>
<name>A0A4S8L0Y2_DENBC</name>
<protein>
    <submittedName>
        <fullName evidence="2">Uncharacterized protein</fullName>
    </submittedName>
</protein>